<evidence type="ECO:0000313" key="2">
    <source>
        <dbReference type="Proteomes" id="UP000307749"/>
    </source>
</evidence>
<organism evidence="1 2">
    <name type="scientific">Metallibacterium scheffleri</name>
    <dbReference type="NCBI Taxonomy" id="993689"/>
    <lineage>
        <taxon>Bacteria</taxon>
        <taxon>Pseudomonadati</taxon>
        <taxon>Pseudomonadota</taxon>
        <taxon>Gammaproteobacteria</taxon>
        <taxon>Lysobacterales</taxon>
        <taxon>Rhodanobacteraceae</taxon>
        <taxon>Metallibacterium</taxon>
    </lineage>
</organism>
<keyword evidence="2" id="KW-1185">Reference proteome</keyword>
<dbReference type="RefSeq" id="WP_081130379.1">
    <property type="nucleotide sequence ID" value="NZ_LDOS01000005.1"/>
</dbReference>
<proteinExistence type="predicted"/>
<protein>
    <submittedName>
        <fullName evidence="1">Uncharacterized protein</fullName>
    </submittedName>
</protein>
<dbReference type="STRING" id="993689.GCA_002077135_00349"/>
<sequence length="347" mass="38347">MSADVSLSRRVAAFPHDAGVLYAAIERHYDVKDGPGRARESIGAFGSYEACMEWIFKAVSSVASGMLLSANRREFDPAEYLASWKHAFRNPTQLVDQTLTIHADRSLPGLYCLDEQAQVDALLQRMRNAGFAAFADDLAQGRNVCFRLGENIPLAETVIGDTSGTHLAPWRVDLQPIDDGTVHPELAHPDPSFALASMHVPALHWYCLDGFERICFTSDVTCSPLIGWDYSIKQDLIKRYAQPAETLEGRGEEVIREVCSAMASLPHPAPTGSHLRCRLVDVAELQAPWHRDDWYRVFDKLRMKGRTTADFSVGDAVEADCIVAVNALARRGFCAITETPHFASKAA</sequence>
<evidence type="ECO:0000313" key="1">
    <source>
        <dbReference type="EMBL" id="THD11629.1"/>
    </source>
</evidence>
<comment type="caution">
    <text evidence="1">The sequence shown here is derived from an EMBL/GenBank/DDBJ whole genome shotgun (WGS) entry which is preliminary data.</text>
</comment>
<gene>
    <name evidence="1" type="ORF">B1806_02525</name>
</gene>
<dbReference type="EMBL" id="MWQO01000008">
    <property type="protein sequence ID" value="THD11629.1"/>
    <property type="molecule type" value="Genomic_DNA"/>
</dbReference>
<dbReference type="AlphaFoldDB" id="A0A4S3KRG5"/>
<accession>A0A4S3KRG5</accession>
<dbReference type="Proteomes" id="UP000307749">
    <property type="component" value="Unassembled WGS sequence"/>
</dbReference>
<name>A0A4S3KRG5_9GAMM</name>
<reference evidence="1 2" key="1">
    <citation type="submission" date="2017-02" db="EMBL/GenBank/DDBJ databases">
        <title>Whole genome sequencing of Metallibacterium scheffleri DSM 24874 (T).</title>
        <authorList>
            <person name="Kumar S."/>
            <person name="Patil P."/>
            <person name="Patil P.B."/>
        </authorList>
    </citation>
    <scope>NUCLEOTIDE SEQUENCE [LARGE SCALE GENOMIC DNA]</scope>
    <source>
        <strain evidence="1 2">DSM 24874</strain>
    </source>
</reference>